<protein>
    <submittedName>
        <fullName evidence="1">Uncharacterized protein</fullName>
    </submittedName>
</protein>
<comment type="caution">
    <text evidence="1">The sequence shown here is derived from an EMBL/GenBank/DDBJ whole genome shotgun (WGS) entry which is preliminary data.</text>
</comment>
<gene>
    <name evidence="1" type="ORF">GQ607_011432</name>
</gene>
<accession>A0A8H3ZIV4</accession>
<dbReference type="AlphaFoldDB" id="A0A8H3ZIV4"/>
<sequence length="29" mass="3068">MSSYTTTPCLTSAPNSQFSILSHLTVSPP</sequence>
<evidence type="ECO:0000313" key="2">
    <source>
        <dbReference type="Proteomes" id="UP000434172"/>
    </source>
</evidence>
<evidence type="ECO:0000313" key="1">
    <source>
        <dbReference type="EMBL" id="KAF0321429.1"/>
    </source>
</evidence>
<dbReference type="Proteomes" id="UP000434172">
    <property type="component" value="Unassembled WGS sequence"/>
</dbReference>
<keyword evidence="2" id="KW-1185">Reference proteome</keyword>
<organism evidence="1 2">
    <name type="scientific">Colletotrichum asianum</name>
    <dbReference type="NCBI Taxonomy" id="702518"/>
    <lineage>
        <taxon>Eukaryota</taxon>
        <taxon>Fungi</taxon>
        <taxon>Dikarya</taxon>
        <taxon>Ascomycota</taxon>
        <taxon>Pezizomycotina</taxon>
        <taxon>Sordariomycetes</taxon>
        <taxon>Hypocreomycetidae</taxon>
        <taxon>Glomerellales</taxon>
        <taxon>Glomerellaceae</taxon>
        <taxon>Colletotrichum</taxon>
        <taxon>Colletotrichum gloeosporioides species complex</taxon>
    </lineage>
</organism>
<proteinExistence type="predicted"/>
<reference evidence="1 2" key="1">
    <citation type="submission" date="2019-12" db="EMBL/GenBank/DDBJ databases">
        <title>A genome sequence resource for the geographically widespread anthracnose pathogen Colletotrichum asianum.</title>
        <authorList>
            <person name="Meng Y."/>
        </authorList>
    </citation>
    <scope>NUCLEOTIDE SEQUENCE [LARGE SCALE GENOMIC DNA]</scope>
    <source>
        <strain evidence="1 2">ICMP 18580</strain>
    </source>
</reference>
<name>A0A8H3ZIV4_9PEZI</name>
<dbReference type="EMBL" id="WOWK01000072">
    <property type="protein sequence ID" value="KAF0321429.1"/>
    <property type="molecule type" value="Genomic_DNA"/>
</dbReference>